<dbReference type="Proteomes" id="UP000177955">
    <property type="component" value="Unassembled WGS sequence"/>
</dbReference>
<protein>
    <submittedName>
        <fullName evidence="2">Uncharacterized protein</fullName>
    </submittedName>
</protein>
<accession>A0A1F4W372</accession>
<keyword evidence="1" id="KW-0812">Transmembrane</keyword>
<evidence type="ECO:0000313" key="2">
    <source>
        <dbReference type="EMBL" id="OGC63810.1"/>
    </source>
</evidence>
<evidence type="ECO:0000313" key="3">
    <source>
        <dbReference type="Proteomes" id="UP000177955"/>
    </source>
</evidence>
<sequence>MMRTKVIVGVIAWIVVFSAGVLAFTQPDEMSGTDIFKQTNYSRRFFIETKGVAFSAGSPYLFILRNSMTGEILHDENAPAPFGWQHKEYFGVSLENMPKGEWLIEMGRNVSLEFISTDSLELAFKLTSEALMLRVFAAFLLASGFAGFLLKIMLRN</sequence>
<organism evidence="2 3">
    <name type="scientific">candidate division WWE3 bacterium RIFOXYB1_FULL_42_27</name>
    <dbReference type="NCBI Taxonomy" id="1802638"/>
    <lineage>
        <taxon>Bacteria</taxon>
        <taxon>Katanobacteria</taxon>
    </lineage>
</organism>
<evidence type="ECO:0000256" key="1">
    <source>
        <dbReference type="SAM" id="Phobius"/>
    </source>
</evidence>
<gene>
    <name evidence="2" type="ORF">A2399_02645</name>
</gene>
<proteinExistence type="predicted"/>
<feature type="transmembrane region" description="Helical" evidence="1">
    <location>
        <begin position="131"/>
        <end position="150"/>
    </location>
</feature>
<name>A0A1F4W372_UNCKA</name>
<comment type="caution">
    <text evidence="2">The sequence shown here is derived from an EMBL/GenBank/DDBJ whole genome shotgun (WGS) entry which is preliminary data.</text>
</comment>
<keyword evidence="1" id="KW-0472">Membrane</keyword>
<keyword evidence="1" id="KW-1133">Transmembrane helix</keyword>
<dbReference type="AlphaFoldDB" id="A0A1F4W372"/>
<dbReference type="EMBL" id="MEVV01000006">
    <property type="protein sequence ID" value="OGC63810.1"/>
    <property type="molecule type" value="Genomic_DNA"/>
</dbReference>
<reference evidence="2 3" key="1">
    <citation type="journal article" date="2016" name="Nat. Commun.">
        <title>Thousands of microbial genomes shed light on interconnected biogeochemical processes in an aquifer system.</title>
        <authorList>
            <person name="Anantharaman K."/>
            <person name="Brown C.T."/>
            <person name="Hug L.A."/>
            <person name="Sharon I."/>
            <person name="Castelle C.J."/>
            <person name="Probst A.J."/>
            <person name="Thomas B.C."/>
            <person name="Singh A."/>
            <person name="Wilkins M.J."/>
            <person name="Karaoz U."/>
            <person name="Brodie E.L."/>
            <person name="Williams K.H."/>
            <person name="Hubbard S.S."/>
            <person name="Banfield J.F."/>
        </authorList>
    </citation>
    <scope>NUCLEOTIDE SEQUENCE [LARGE SCALE GENOMIC DNA]</scope>
</reference>